<dbReference type="Pfam" id="PF00168">
    <property type="entry name" value="C2"/>
    <property type="match status" value="3"/>
</dbReference>
<name>A0ABQ8MRR4_LABRO</name>
<feature type="signal peptide" evidence="3">
    <location>
        <begin position="1"/>
        <end position="26"/>
    </location>
</feature>
<dbReference type="SUPFAM" id="SSF49562">
    <property type="entry name" value="C2 domain (Calcium/lipid-binding domain, CaLB)"/>
    <property type="match status" value="3"/>
</dbReference>
<reference evidence="5 6" key="1">
    <citation type="submission" date="2022-01" db="EMBL/GenBank/DDBJ databases">
        <title>A high-quality chromosome-level genome assembly of rohu carp, Labeo rohita.</title>
        <authorList>
            <person name="Arick M.A. II"/>
            <person name="Hsu C.-Y."/>
            <person name="Magbanua Z."/>
            <person name="Pechanova O."/>
            <person name="Grover C."/>
            <person name="Miller E."/>
            <person name="Thrash A."/>
            <person name="Ezzel L."/>
            <person name="Alam S."/>
            <person name="Benzie J."/>
            <person name="Hamilton M."/>
            <person name="Karsi A."/>
            <person name="Lawrence M.L."/>
            <person name="Peterson D.G."/>
        </authorList>
    </citation>
    <scope>NUCLEOTIDE SEQUENCE [LARGE SCALE GENOMIC DNA]</scope>
    <source>
        <strain evidence="6">BAU-BD-2019</strain>
        <tissue evidence="5">Blood</tissue>
    </source>
</reference>
<keyword evidence="1 3" id="KW-0732">Signal</keyword>
<organism evidence="5 6">
    <name type="scientific">Labeo rohita</name>
    <name type="common">Indian major carp</name>
    <name type="synonym">Cyprinus rohita</name>
    <dbReference type="NCBI Taxonomy" id="84645"/>
    <lineage>
        <taxon>Eukaryota</taxon>
        <taxon>Metazoa</taxon>
        <taxon>Chordata</taxon>
        <taxon>Craniata</taxon>
        <taxon>Vertebrata</taxon>
        <taxon>Euteleostomi</taxon>
        <taxon>Actinopterygii</taxon>
        <taxon>Neopterygii</taxon>
        <taxon>Teleostei</taxon>
        <taxon>Ostariophysi</taxon>
        <taxon>Cypriniformes</taxon>
        <taxon>Cyprinidae</taxon>
        <taxon>Labeoninae</taxon>
        <taxon>Labeonini</taxon>
        <taxon>Labeo</taxon>
    </lineage>
</organism>
<keyword evidence="2" id="KW-1133">Transmembrane helix</keyword>
<dbReference type="EMBL" id="JACTAM010000004">
    <property type="protein sequence ID" value="KAI2665529.1"/>
    <property type="molecule type" value="Genomic_DNA"/>
</dbReference>
<dbReference type="CDD" id="cd00030">
    <property type="entry name" value="C2"/>
    <property type="match status" value="1"/>
</dbReference>
<evidence type="ECO:0000256" key="1">
    <source>
        <dbReference type="ARBA" id="ARBA00022729"/>
    </source>
</evidence>
<dbReference type="InterPro" id="IPR000008">
    <property type="entry name" value="C2_dom"/>
</dbReference>
<keyword evidence="2" id="KW-0812">Transmembrane</keyword>
<feature type="domain" description="C2" evidence="4">
    <location>
        <begin position="11"/>
        <end position="126"/>
    </location>
</feature>
<comment type="caution">
    <text evidence="5">The sequence shown here is derived from an EMBL/GenBank/DDBJ whole genome shotgun (WGS) entry which is preliminary data.</text>
</comment>
<evidence type="ECO:0000313" key="6">
    <source>
        <dbReference type="Proteomes" id="UP000830375"/>
    </source>
</evidence>
<dbReference type="InterPro" id="IPR035892">
    <property type="entry name" value="C2_domain_sf"/>
</dbReference>
<dbReference type="Gene3D" id="2.60.40.150">
    <property type="entry name" value="C2 domain"/>
    <property type="match status" value="3"/>
</dbReference>
<feature type="transmembrane region" description="Helical" evidence="2">
    <location>
        <begin position="246"/>
        <end position="267"/>
    </location>
</feature>
<gene>
    <name evidence="5" type="ORF">H4Q32_021845</name>
</gene>
<dbReference type="PANTHER" id="PTHR46096">
    <property type="entry name" value="PERFORIN-1"/>
    <property type="match status" value="1"/>
</dbReference>
<dbReference type="PROSITE" id="PS50004">
    <property type="entry name" value="C2"/>
    <property type="match status" value="2"/>
</dbReference>
<dbReference type="SMART" id="SM00239">
    <property type="entry name" value="C2"/>
    <property type="match status" value="3"/>
</dbReference>
<dbReference type="InterPro" id="IPR052784">
    <property type="entry name" value="Perforin-1_pore-forming"/>
</dbReference>
<evidence type="ECO:0000313" key="5">
    <source>
        <dbReference type="EMBL" id="KAI2665529.1"/>
    </source>
</evidence>
<proteinExistence type="predicted"/>
<dbReference type="Proteomes" id="UP000830375">
    <property type="component" value="Unassembled WGS sequence"/>
</dbReference>
<evidence type="ECO:0000259" key="4">
    <source>
        <dbReference type="PROSITE" id="PS50004"/>
    </source>
</evidence>
<accession>A0ABQ8MRR4</accession>
<evidence type="ECO:0000256" key="2">
    <source>
        <dbReference type="SAM" id="Phobius"/>
    </source>
</evidence>
<keyword evidence="2" id="KW-0472">Membrane</keyword>
<dbReference type="PANTHER" id="PTHR46096:SF3">
    <property type="entry name" value="PERFORIN-1"/>
    <property type="match status" value="1"/>
</dbReference>
<feature type="domain" description="C2" evidence="4">
    <location>
        <begin position="127"/>
        <end position="242"/>
    </location>
</feature>
<keyword evidence="6" id="KW-1185">Reference proteome</keyword>
<feature type="chain" id="PRO_5047402719" evidence="3">
    <location>
        <begin position="27"/>
        <end position="402"/>
    </location>
</feature>
<sequence>MAVFGHFRLVSLAVLMLASQFDFTSATVRVFNLHARDLTGDPAGNKPDPYVKIWCGSSFGGQTEFLKNTANPFWSAEFTFPNCKANDNLRLEVWDKDLKFDDRLGICTRQVQYGSFTAMAVFDRLGLLSLTVLMLASQLDFTGAAVRVSSIYARGLTGDPFGNQPDPYLKVWCGTTFGGQTGHQNDNANPSWFTEFNFPNCNANNKLKIEVWDKDLIFDDHLGTCIKTLSKGVFNQVCYLNAGTLYYTYTVHICVYSIFIVTEHVFLPTAMAVFDHFRLVSLVVLMLASQLDFASAYVFIHDMHAINLSGDSGGNKPDPYLKIWCGSDSMETGHFQGNANPIWPDTVLKCTSGEKLQVEVWDKDVKYDDLLSSFSLTVGTGSNNVVTFSVGKGKMNFSYGVK</sequence>
<protein>
    <submittedName>
        <fullName evidence="5">Perforin-1</fullName>
    </submittedName>
</protein>
<feature type="transmembrane region" description="Helical" evidence="2">
    <location>
        <begin position="279"/>
        <end position="300"/>
    </location>
</feature>
<evidence type="ECO:0000256" key="3">
    <source>
        <dbReference type="SAM" id="SignalP"/>
    </source>
</evidence>